<gene>
    <name evidence="8 10" type="primary">mobA</name>
    <name evidence="10" type="ORF">SFSGTM_01240</name>
</gene>
<dbReference type="InterPro" id="IPR025877">
    <property type="entry name" value="MobA-like_NTP_Trfase"/>
</dbReference>
<evidence type="ECO:0000256" key="2">
    <source>
        <dbReference type="ARBA" id="ARBA00022679"/>
    </source>
</evidence>
<dbReference type="Proteomes" id="UP000463939">
    <property type="component" value="Chromosome"/>
</dbReference>
<comment type="similarity">
    <text evidence="8">Belongs to the MobA family.</text>
</comment>
<dbReference type="GO" id="GO:0005737">
    <property type="term" value="C:cytoplasm"/>
    <property type="evidence" value="ECO:0007669"/>
    <property type="project" value="UniProtKB-SubCell"/>
</dbReference>
<reference evidence="11" key="1">
    <citation type="submission" date="2019-11" db="EMBL/GenBank/DDBJ databases">
        <title>Isolation and characterization of a novel species in the genus Sulfuriferula.</title>
        <authorList>
            <person name="Mochizuki J."/>
            <person name="Kojima H."/>
            <person name="Fukui M."/>
        </authorList>
    </citation>
    <scope>NUCLEOTIDE SEQUENCE [LARGE SCALE GENOMIC DNA]</scope>
    <source>
        <strain evidence="11">SGTM</strain>
    </source>
</reference>
<feature type="binding site" evidence="8">
    <location>
        <position position="96"/>
    </location>
    <ligand>
        <name>GTP</name>
        <dbReference type="ChEBI" id="CHEBI:37565"/>
    </ligand>
</feature>
<sequence length="184" mass="20112">MVDAVILAGGEARRMHGCDKGLLLLNEQPLVQHVITRIAPQVDAVWISANRHVDVYQRFGYPVIRDATDDYLGPLAGVLAGLQHAQGEWVLTVPCDTPSLPENLVAQMLAASAGKDVVVAAAERVHATVMLCRRNLVNNLAEFLARGERKVQVWQAQQNSAIAQFDDESAFANLNTPEQLLPKQ</sequence>
<dbReference type="SUPFAM" id="SSF53448">
    <property type="entry name" value="Nucleotide-diphospho-sugar transferases"/>
    <property type="match status" value="1"/>
</dbReference>
<comment type="caution">
    <text evidence="8">Lacks conserved residue(s) required for the propagation of feature annotation.</text>
</comment>
<keyword evidence="3 8" id="KW-0479">Metal-binding</keyword>
<evidence type="ECO:0000256" key="7">
    <source>
        <dbReference type="ARBA" id="ARBA00023150"/>
    </source>
</evidence>
<proteinExistence type="inferred from homology"/>
<dbReference type="EMBL" id="AP021881">
    <property type="protein sequence ID" value="BBO99415.1"/>
    <property type="molecule type" value="Genomic_DNA"/>
</dbReference>
<evidence type="ECO:0000256" key="3">
    <source>
        <dbReference type="ARBA" id="ARBA00022723"/>
    </source>
</evidence>
<comment type="function">
    <text evidence="8">Transfers a GMP moiety from GTP to Mo-molybdopterin (Mo-MPT) cofactor (Moco or molybdenum cofactor) to form Mo-molybdopterin guanine dinucleotide (Mo-MGD) cofactor.</text>
</comment>
<feature type="domain" description="MobA-like NTP transferase" evidence="9">
    <location>
        <begin position="4"/>
        <end position="152"/>
    </location>
</feature>
<feature type="binding site" evidence="8">
    <location>
        <position position="96"/>
    </location>
    <ligand>
        <name>Mg(2+)</name>
        <dbReference type="ChEBI" id="CHEBI:18420"/>
    </ligand>
</feature>
<keyword evidence="7 8" id="KW-0501">Molybdenum cofactor biosynthesis</keyword>
<evidence type="ECO:0000256" key="4">
    <source>
        <dbReference type="ARBA" id="ARBA00022741"/>
    </source>
</evidence>
<dbReference type="Pfam" id="PF12804">
    <property type="entry name" value="NTP_transf_3"/>
    <property type="match status" value="1"/>
</dbReference>
<dbReference type="EC" id="2.7.7.77" evidence="8"/>
<feature type="binding site" evidence="8">
    <location>
        <position position="20"/>
    </location>
    <ligand>
        <name>GTP</name>
        <dbReference type="ChEBI" id="CHEBI:37565"/>
    </ligand>
</feature>
<dbReference type="InterPro" id="IPR029044">
    <property type="entry name" value="Nucleotide-diphossugar_trans"/>
</dbReference>
<keyword evidence="5 8" id="KW-0460">Magnesium</keyword>
<keyword evidence="10" id="KW-0548">Nucleotidyltransferase</keyword>
<evidence type="ECO:0000256" key="1">
    <source>
        <dbReference type="ARBA" id="ARBA00022490"/>
    </source>
</evidence>
<organism evidence="10 11">
    <name type="scientific">Sulfuriferula nivalis</name>
    <dbReference type="NCBI Taxonomy" id="2675298"/>
    <lineage>
        <taxon>Bacteria</taxon>
        <taxon>Pseudomonadati</taxon>
        <taxon>Pseudomonadota</taxon>
        <taxon>Betaproteobacteria</taxon>
        <taxon>Nitrosomonadales</taxon>
        <taxon>Sulfuricellaceae</taxon>
        <taxon>Sulfuriferula</taxon>
    </lineage>
</organism>
<comment type="domain">
    <text evidence="8">The N-terminal domain determines nucleotide recognition and specific binding, while the C-terminal domain determines the specific binding to the target protein.</text>
</comment>
<evidence type="ECO:0000313" key="10">
    <source>
        <dbReference type="EMBL" id="BBO99415.1"/>
    </source>
</evidence>
<comment type="cofactor">
    <cofactor evidence="8">
        <name>Mg(2+)</name>
        <dbReference type="ChEBI" id="CHEBI:18420"/>
    </cofactor>
</comment>
<keyword evidence="1 8" id="KW-0963">Cytoplasm</keyword>
<dbReference type="NCBIfam" id="TIGR02665">
    <property type="entry name" value="molyb_mobA"/>
    <property type="match status" value="1"/>
</dbReference>
<evidence type="ECO:0000256" key="8">
    <source>
        <dbReference type="HAMAP-Rule" id="MF_00316"/>
    </source>
</evidence>
<evidence type="ECO:0000256" key="6">
    <source>
        <dbReference type="ARBA" id="ARBA00023134"/>
    </source>
</evidence>
<feature type="binding site" evidence="8">
    <location>
        <position position="66"/>
    </location>
    <ligand>
        <name>GTP</name>
        <dbReference type="ChEBI" id="CHEBI:37565"/>
    </ligand>
</feature>
<comment type="subunit">
    <text evidence="8">Monomer.</text>
</comment>
<dbReference type="KEGG" id="sniv:SFSGTM_01240"/>
<dbReference type="GO" id="GO:0061603">
    <property type="term" value="F:molybdenum cofactor guanylyltransferase activity"/>
    <property type="evidence" value="ECO:0007669"/>
    <property type="project" value="UniProtKB-EC"/>
</dbReference>
<name>A0A809RCN5_9PROT</name>
<evidence type="ECO:0000259" key="9">
    <source>
        <dbReference type="Pfam" id="PF12804"/>
    </source>
</evidence>
<dbReference type="GO" id="GO:1902758">
    <property type="term" value="P:bis(molybdopterin guanine dinucleotide)molybdenum biosynthetic process"/>
    <property type="evidence" value="ECO:0007669"/>
    <property type="project" value="TreeGrafter"/>
</dbReference>
<dbReference type="CDD" id="cd02503">
    <property type="entry name" value="MobA"/>
    <property type="match status" value="1"/>
</dbReference>
<dbReference type="Gene3D" id="3.90.550.10">
    <property type="entry name" value="Spore Coat Polysaccharide Biosynthesis Protein SpsA, Chain A"/>
    <property type="match status" value="1"/>
</dbReference>
<dbReference type="AlphaFoldDB" id="A0A809RCN5"/>
<evidence type="ECO:0000313" key="11">
    <source>
        <dbReference type="Proteomes" id="UP000463939"/>
    </source>
</evidence>
<accession>A0A809RCN5</accession>
<dbReference type="GO" id="GO:0046872">
    <property type="term" value="F:metal ion binding"/>
    <property type="evidence" value="ECO:0007669"/>
    <property type="project" value="UniProtKB-KW"/>
</dbReference>
<comment type="catalytic activity">
    <reaction evidence="8">
        <text>Mo-molybdopterin + GTP + H(+) = Mo-molybdopterin guanine dinucleotide + diphosphate</text>
        <dbReference type="Rhea" id="RHEA:34243"/>
        <dbReference type="ChEBI" id="CHEBI:15378"/>
        <dbReference type="ChEBI" id="CHEBI:33019"/>
        <dbReference type="ChEBI" id="CHEBI:37565"/>
        <dbReference type="ChEBI" id="CHEBI:71302"/>
        <dbReference type="ChEBI" id="CHEBI:71310"/>
        <dbReference type="EC" id="2.7.7.77"/>
    </reaction>
</comment>
<dbReference type="RefSeq" id="WP_162083470.1">
    <property type="nucleotide sequence ID" value="NZ_AP021881.1"/>
</dbReference>
<keyword evidence="6 8" id="KW-0342">GTP-binding</keyword>
<protein>
    <recommendedName>
        <fullName evidence="8">Molybdenum cofactor guanylyltransferase</fullName>
        <shortName evidence="8">MoCo guanylyltransferase</shortName>
        <ecNumber evidence="8">2.7.7.77</ecNumber>
    </recommendedName>
    <alternativeName>
        <fullName evidence="8">GTP:molybdopterin guanylyltransferase</fullName>
    </alternativeName>
    <alternativeName>
        <fullName evidence="8">Mo-MPT guanylyltransferase</fullName>
    </alternativeName>
    <alternativeName>
        <fullName evidence="8">Molybdopterin guanylyltransferase</fullName>
    </alternativeName>
    <alternativeName>
        <fullName evidence="8">Molybdopterin-guanine dinucleotide synthase</fullName>
        <shortName evidence="8">MGD synthase</shortName>
    </alternativeName>
</protein>
<feature type="binding site" evidence="8">
    <location>
        <begin position="7"/>
        <end position="9"/>
    </location>
    <ligand>
        <name>GTP</name>
        <dbReference type="ChEBI" id="CHEBI:37565"/>
    </ligand>
</feature>
<evidence type="ECO:0000256" key="5">
    <source>
        <dbReference type="ARBA" id="ARBA00022842"/>
    </source>
</evidence>
<keyword evidence="4 8" id="KW-0547">Nucleotide-binding</keyword>
<dbReference type="PANTHER" id="PTHR19136">
    <property type="entry name" value="MOLYBDENUM COFACTOR GUANYLYLTRANSFERASE"/>
    <property type="match status" value="1"/>
</dbReference>
<dbReference type="GO" id="GO:0005525">
    <property type="term" value="F:GTP binding"/>
    <property type="evidence" value="ECO:0007669"/>
    <property type="project" value="UniProtKB-UniRule"/>
</dbReference>
<comment type="subcellular location">
    <subcellularLocation>
        <location evidence="8">Cytoplasm</location>
    </subcellularLocation>
</comment>
<keyword evidence="11" id="KW-1185">Reference proteome</keyword>
<dbReference type="PANTHER" id="PTHR19136:SF81">
    <property type="entry name" value="MOLYBDENUM COFACTOR GUANYLYLTRANSFERASE"/>
    <property type="match status" value="1"/>
</dbReference>
<dbReference type="InterPro" id="IPR013482">
    <property type="entry name" value="Molybde_CF_guanTrfase"/>
</dbReference>
<dbReference type="HAMAP" id="MF_00316">
    <property type="entry name" value="MobA"/>
    <property type="match status" value="1"/>
</dbReference>
<keyword evidence="2 8" id="KW-0808">Transferase</keyword>